<keyword evidence="4" id="KW-1185">Reference proteome</keyword>
<organism evidence="3 4">
    <name type="scientific">Carboxylicivirga marina</name>
    <dbReference type="NCBI Taxonomy" id="2800988"/>
    <lineage>
        <taxon>Bacteria</taxon>
        <taxon>Pseudomonadati</taxon>
        <taxon>Bacteroidota</taxon>
        <taxon>Bacteroidia</taxon>
        <taxon>Marinilabiliales</taxon>
        <taxon>Marinilabiliaceae</taxon>
        <taxon>Carboxylicivirga</taxon>
    </lineage>
</organism>
<comment type="similarity">
    <text evidence="1">Belongs to the SufE family.</text>
</comment>
<dbReference type="RefSeq" id="WP_200466317.1">
    <property type="nucleotide sequence ID" value="NZ_JAENRR010000052.1"/>
</dbReference>
<dbReference type="EMBL" id="JAENRR010000052">
    <property type="protein sequence ID" value="MBK3519097.1"/>
    <property type="molecule type" value="Genomic_DNA"/>
</dbReference>
<dbReference type="Gene3D" id="3.90.1010.10">
    <property type="match status" value="1"/>
</dbReference>
<gene>
    <name evidence="3" type="ORF">JIV24_17245</name>
</gene>
<accession>A0ABS1HNI6</accession>
<evidence type="ECO:0000313" key="3">
    <source>
        <dbReference type="EMBL" id="MBK3519097.1"/>
    </source>
</evidence>
<protein>
    <submittedName>
        <fullName evidence="3">SufE family protein</fullName>
    </submittedName>
</protein>
<evidence type="ECO:0000259" key="2">
    <source>
        <dbReference type="Pfam" id="PF02657"/>
    </source>
</evidence>
<dbReference type="SUPFAM" id="SSF82649">
    <property type="entry name" value="SufE/NifU"/>
    <property type="match status" value="1"/>
</dbReference>
<evidence type="ECO:0000313" key="4">
    <source>
        <dbReference type="Proteomes" id="UP000605676"/>
    </source>
</evidence>
<dbReference type="PANTHER" id="PTHR43597:SF5">
    <property type="entry name" value="SUFE-LIKE PROTEIN 2, CHLOROPLASTIC"/>
    <property type="match status" value="1"/>
</dbReference>
<dbReference type="Proteomes" id="UP000605676">
    <property type="component" value="Unassembled WGS sequence"/>
</dbReference>
<evidence type="ECO:0000256" key="1">
    <source>
        <dbReference type="ARBA" id="ARBA00010282"/>
    </source>
</evidence>
<dbReference type="Pfam" id="PF02657">
    <property type="entry name" value="SufE"/>
    <property type="match status" value="1"/>
</dbReference>
<sequence>MTINEIQEEIVEEFSAFDEWMDKYSYLIEIGNDLEGFKDEWRLEQNLIEGCQSKVWVHAELDNDKIIYSADSDAIITKGIIALLIRVLSGRTPDEILNTELSFVEEIGLKDHLSPTRSNGLLSMMKQMRLYAVAFKAKMGQ</sequence>
<name>A0ABS1HNI6_9BACT</name>
<dbReference type="PANTHER" id="PTHR43597">
    <property type="entry name" value="SULFUR ACCEPTOR PROTEIN CSDE"/>
    <property type="match status" value="1"/>
</dbReference>
<reference evidence="3 4" key="1">
    <citation type="submission" date="2021-01" db="EMBL/GenBank/DDBJ databases">
        <title>Carboxyliciviraga sp.nov., isolated from coastal sediments.</title>
        <authorList>
            <person name="Lu D."/>
            <person name="Zhang T."/>
        </authorList>
    </citation>
    <scope>NUCLEOTIDE SEQUENCE [LARGE SCALE GENOMIC DNA]</scope>
    <source>
        <strain evidence="3 4">N1Y132</strain>
    </source>
</reference>
<proteinExistence type="inferred from homology"/>
<feature type="domain" description="Fe-S metabolism associated" evidence="2">
    <location>
        <begin position="11"/>
        <end position="129"/>
    </location>
</feature>
<comment type="caution">
    <text evidence="3">The sequence shown here is derived from an EMBL/GenBank/DDBJ whole genome shotgun (WGS) entry which is preliminary data.</text>
</comment>
<dbReference type="InterPro" id="IPR003808">
    <property type="entry name" value="Fe-S_metab-assoc_dom"/>
</dbReference>